<dbReference type="Pfam" id="PF00078">
    <property type="entry name" value="RVT_1"/>
    <property type="match status" value="1"/>
</dbReference>
<dbReference type="InterPro" id="IPR051083">
    <property type="entry name" value="GrpII_Intron_Splice-Mob/Def"/>
</dbReference>
<dbReference type="InterPro" id="IPR043128">
    <property type="entry name" value="Rev_trsase/Diguanyl_cyclase"/>
</dbReference>
<sequence>MNPQIITDTKQLSNALRINEESLNELSQNEYLIDDTCAKTFNLHPDSILNLKKFCIPKRNKKFGEREVYEPIAETLKNLLKVTNSGLNKVYVAPTSVHGFVKGKNIRTNATPHLEKKYLLSIDIENFFESINKEMVINCFKEYEFIESIAKVLANITTVDNKLIQGFHTSPTIANMYFKKIDLIFETVFPNLTYSRYADDLSFSSNEEITVTQVTDIIKIINDFGFSINHDKTKIMKRGRNQYVTGLTIFDGTLPRVPKRIKRKLRLQIFYINKYGYRNHILKKLGRKPHEYFKNSRVKESVDSYEDYLHNNIVGWLMYIKSIEPQFAALHLELLNNRRRD</sequence>
<dbReference type="PANTHER" id="PTHR34047:SF7">
    <property type="entry name" value="RNA-DIRECTED DNA POLYMERASE"/>
    <property type="match status" value="1"/>
</dbReference>
<evidence type="ECO:0000256" key="8">
    <source>
        <dbReference type="ARBA" id="ARBA00034120"/>
    </source>
</evidence>
<protein>
    <recommendedName>
        <fullName evidence="1">RNA-directed DNA polymerase</fullName>
        <ecNumber evidence="1">2.7.7.49</ecNumber>
    </recommendedName>
</protein>
<keyword evidence="2" id="KW-0808">Transferase</keyword>
<accession>A0A1N7K6W9</accession>
<dbReference type="EC" id="2.7.7.49" evidence="1"/>
<keyword evidence="4" id="KW-0479">Metal-binding</keyword>
<keyword evidence="6 11" id="KW-0695">RNA-directed DNA polymerase</keyword>
<dbReference type="AlphaFoldDB" id="A0A1N7K6W9"/>
<reference evidence="12" key="1">
    <citation type="submission" date="2017-01" db="EMBL/GenBank/DDBJ databases">
        <authorList>
            <person name="Varghese N."/>
            <person name="Submissions S."/>
        </authorList>
    </citation>
    <scope>NUCLEOTIDE SEQUENCE [LARGE SCALE GENOMIC DNA]</scope>
    <source>
        <strain evidence="12">DSM 18017</strain>
    </source>
</reference>
<comment type="catalytic activity">
    <reaction evidence="9">
        <text>DNA(n) + a 2'-deoxyribonucleoside 5'-triphosphate = DNA(n+1) + diphosphate</text>
        <dbReference type="Rhea" id="RHEA:22508"/>
        <dbReference type="Rhea" id="RHEA-COMP:17339"/>
        <dbReference type="Rhea" id="RHEA-COMP:17340"/>
        <dbReference type="ChEBI" id="CHEBI:33019"/>
        <dbReference type="ChEBI" id="CHEBI:61560"/>
        <dbReference type="ChEBI" id="CHEBI:173112"/>
        <dbReference type="EC" id="2.7.7.49"/>
    </reaction>
</comment>
<evidence type="ECO:0000256" key="4">
    <source>
        <dbReference type="ARBA" id="ARBA00022723"/>
    </source>
</evidence>
<evidence type="ECO:0000256" key="6">
    <source>
        <dbReference type="ARBA" id="ARBA00022918"/>
    </source>
</evidence>
<evidence type="ECO:0000256" key="2">
    <source>
        <dbReference type="ARBA" id="ARBA00022679"/>
    </source>
</evidence>
<evidence type="ECO:0000256" key="3">
    <source>
        <dbReference type="ARBA" id="ARBA00022695"/>
    </source>
</evidence>
<dbReference type="SUPFAM" id="SSF56672">
    <property type="entry name" value="DNA/RNA polymerases"/>
    <property type="match status" value="1"/>
</dbReference>
<dbReference type="PRINTS" id="PR00866">
    <property type="entry name" value="RNADNAPOLMS"/>
</dbReference>
<dbReference type="GO" id="GO:0051607">
    <property type="term" value="P:defense response to virus"/>
    <property type="evidence" value="ECO:0007669"/>
    <property type="project" value="UniProtKB-KW"/>
</dbReference>
<dbReference type="InterPro" id="IPR043502">
    <property type="entry name" value="DNA/RNA_pol_sf"/>
</dbReference>
<keyword evidence="7" id="KW-0051">Antiviral defense</keyword>
<evidence type="ECO:0000256" key="9">
    <source>
        <dbReference type="ARBA" id="ARBA00048173"/>
    </source>
</evidence>
<dbReference type="Proteomes" id="UP000186744">
    <property type="component" value="Unassembled WGS sequence"/>
</dbReference>
<evidence type="ECO:0000259" key="10">
    <source>
        <dbReference type="PROSITE" id="PS50878"/>
    </source>
</evidence>
<evidence type="ECO:0000256" key="1">
    <source>
        <dbReference type="ARBA" id="ARBA00012493"/>
    </source>
</evidence>
<dbReference type="InterPro" id="IPR000477">
    <property type="entry name" value="RT_dom"/>
</dbReference>
<proteinExistence type="inferred from homology"/>
<evidence type="ECO:0000313" key="11">
    <source>
        <dbReference type="EMBL" id="SIS57329.1"/>
    </source>
</evidence>
<dbReference type="RefSeq" id="WP_084184261.1">
    <property type="nucleotide sequence ID" value="NZ_FTOL01000001.1"/>
</dbReference>
<dbReference type="InterPro" id="IPR000123">
    <property type="entry name" value="Reverse_transcriptase_msDNA"/>
</dbReference>
<dbReference type="PROSITE" id="PS50878">
    <property type="entry name" value="RT_POL"/>
    <property type="match status" value="1"/>
</dbReference>
<name>A0A1N7K6W9_9FLAO</name>
<dbReference type="EMBL" id="FTOL01000001">
    <property type="protein sequence ID" value="SIS57329.1"/>
    <property type="molecule type" value="Genomic_DNA"/>
</dbReference>
<dbReference type="Gene3D" id="3.30.70.270">
    <property type="match status" value="1"/>
</dbReference>
<keyword evidence="12" id="KW-1185">Reference proteome</keyword>
<evidence type="ECO:0000256" key="7">
    <source>
        <dbReference type="ARBA" id="ARBA00023118"/>
    </source>
</evidence>
<dbReference type="GO" id="GO:0003723">
    <property type="term" value="F:RNA binding"/>
    <property type="evidence" value="ECO:0007669"/>
    <property type="project" value="InterPro"/>
</dbReference>
<evidence type="ECO:0000313" key="12">
    <source>
        <dbReference type="Proteomes" id="UP000186744"/>
    </source>
</evidence>
<dbReference type="CDD" id="cd03487">
    <property type="entry name" value="RT_Bac_retron_II"/>
    <property type="match status" value="1"/>
</dbReference>
<gene>
    <name evidence="11" type="ORF">SAMN05421786_101277</name>
</gene>
<dbReference type="GO" id="GO:0046872">
    <property type="term" value="F:metal ion binding"/>
    <property type="evidence" value="ECO:0007669"/>
    <property type="project" value="UniProtKB-KW"/>
</dbReference>
<evidence type="ECO:0000256" key="5">
    <source>
        <dbReference type="ARBA" id="ARBA00022842"/>
    </source>
</evidence>
<keyword evidence="5" id="KW-0460">Magnesium</keyword>
<dbReference type="STRING" id="373668.SAMN05421786_101277"/>
<comment type="similarity">
    <text evidence="8">Belongs to the bacterial reverse transcriptase family.</text>
</comment>
<keyword evidence="3" id="KW-0548">Nucleotidyltransferase</keyword>
<dbReference type="GO" id="GO:0003964">
    <property type="term" value="F:RNA-directed DNA polymerase activity"/>
    <property type="evidence" value="ECO:0007669"/>
    <property type="project" value="UniProtKB-KW"/>
</dbReference>
<dbReference type="OrthoDB" id="9780724at2"/>
<dbReference type="PANTHER" id="PTHR34047">
    <property type="entry name" value="NUCLEAR INTRON MATURASE 1, MITOCHONDRIAL-RELATED"/>
    <property type="match status" value="1"/>
</dbReference>
<organism evidence="11 12">
    <name type="scientific">Chryseobacterium ureilyticum</name>
    <dbReference type="NCBI Taxonomy" id="373668"/>
    <lineage>
        <taxon>Bacteria</taxon>
        <taxon>Pseudomonadati</taxon>
        <taxon>Bacteroidota</taxon>
        <taxon>Flavobacteriia</taxon>
        <taxon>Flavobacteriales</taxon>
        <taxon>Weeksellaceae</taxon>
        <taxon>Chryseobacterium group</taxon>
        <taxon>Chryseobacterium</taxon>
    </lineage>
</organism>
<feature type="domain" description="Reverse transcriptase" evidence="10">
    <location>
        <begin position="37"/>
        <end position="249"/>
    </location>
</feature>